<dbReference type="PANTHER" id="PTHR10926:SF0">
    <property type="entry name" value="CDC50, ISOFORM A"/>
    <property type="match status" value="1"/>
</dbReference>
<evidence type="ECO:0000313" key="9">
    <source>
        <dbReference type="EMBL" id="EPE03113.1"/>
    </source>
</evidence>
<evidence type="ECO:0000256" key="2">
    <source>
        <dbReference type="ARBA" id="ARBA00009457"/>
    </source>
</evidence>
<dbReference type="EMBL" id="KE148171">
    <property type="protein sequence ID" value="EPE03113.1"/>
    <property type="molecule type" value="Genomic_DNA"/>
</dbReference>
<feature type="region of interest" description="Disordered" evidence="7">
    <location>
        <begin position="1"/>
        <end position="62"/>
    </location>
</feature>
<organism evidence="9 10">
    <name type="scientific">Ophiostoma piceae (strain UAMH 11346)</name>
    <name type="common">Sap stain fungus</name>
    <dbReference type="NCBI Taxonomy" id="1262450"/>
    <lineage>
        <taxon>Eukaryota</taxon>
        <taxon>Fungi</taxon>
        <taxon>Dikarya</taxon>
        <taxon>Ascomycota</taxon>
        <taxon>Pezizomycotina</taxon>
        <taxon>Sordariomycetes</taxon>
        <taxon>Sordariomycetidae</taxon>
        <taxon>Ophiostomatales</taxon>
        <taxon>Ophiostomataceae</taxon>
        <taxon>Ophiostoma</taxon>
    </lineage>
</organism>
<dbReference type="HOGENOM" id="CLU_025025_0_1_1"/>
<evidence type="ECO:0000256" key="4">
    <source>
        <dbReference type="ARBA" id="ARBA00022989"/>
    </source>
</evidence>
<evidence type="ECO:0000313" key="10">
    <source>
        <dbReference type="Proteomes" id="UP000016923"/>
    </source>
</evidence>
<evidence type="ECO:0000256" key="7">
    <source>
        <dbReference type="SAM" id="MobiDB-lite"/>
    </source>
</evidence>
<dbReference type="GO" id="GO:0045332">
    <property type="term" value="P:phospholipid translocation"/>
    <property type="evidence" value="ECO:0007669"/>
    <property type="project" value="UniProtKB-UniRule"/>
</dbReference>
<sequence length="450" mass="48635">MARDNDAPELGHTDSISSNENDNSKANDKKKSKRPATAQGMAVSRLPRPHPSTASPANPTARPILTPKTVLPLFFLIGIIFAPIGGALLYASAQVQMIQLDYTKCSADAPTDAFGTLPSDKIDTQFKSSSNSSKVSAMWKRENISVSYDGVAVPGGVYKCSLQFDIPETMGPPVLFYYHLTNFYQNHRRYVNSFVDSQLSGKTFTQGSIKDSDCDPLDLDGDGDNGKPYYPCGLIANSLFNDTFSSPVLLNVQGGSSNNETYVMQNSTNIAWSSDKALYGKFPESMSYDEVAVPPNWVHRFPNGYTDSNPPPDLSTDEAFMVWMRTAGLPTFSKLAQRNDTTAMSAGTYQVDILDFFPVATFHGTKSIILSTRTVMGGRNPFLGIAYIVVGGICILLGVVFLVTHIVHPRKLGDHTYLSWNNQPAARQPAGAAVGGAASMASGRDIPGPA</sequence>
<dbReference type="VEuPathDB" id="FungiDB:F503_08727"/>
<evidence type="ECO:0000256" key="8">
    <source>
        <dbReference type="SAM" id="Phobius"/>
    </source>
</evidence>
<dbReference type="AlphaFoldDB" id="S3CA46"/>
<dbReference type="GO" id="GO:0005886">
    <property type="term" value="C:plasma membrane"/>
    <property type="evidence" value="ECO:0007669"/>
    <property type="project" value="TreeGrafter"/>
</dbReference>
<dbReference type="PIRSF" id="PIRSF015840">
    <property type="entry name" value="DUF284_TM_euk"/>
    <property type="match status" value="1"/>
</dbReference>
<dbReference type="GO" id="GO:0005783">
    <property type="term" value="C:endoplasmic reticulum"/>
    <property type="evidence" value="ECO:0007669"/>
    <property type="project" value="TreeGrafter"/>
</dbReference>
<comment type="subcellular location">
    <subcellularLocation>
        <location evidence="1">Membrane</location>
        <topology evidence="1">Multi-pass membrane protein</topology>
    </subcellularLocation>
</comment>
<evidence type="ECO:0000256" key="6">
    <source>
        <dbReference type="PIRNR" id="PIRNR015840"/>
    </source>
</evidence>
<comment type="similarity">
    <text evidence="2 6">Belongs to the CDC50/LEM3 family.</text>
</comment>
<evidence type="ECO:0000256" key="3">
    <source>
        <dbReference type="ARBA" id="ARBA00022692"/>
    </source>
</evidence>
<protein>
    <submittedName>
        <fullName evidence="9">Cdc50 family protein</fullName>
    </submittedName>
</protein>
<gene>
    <name evidence="9" type="ORF">F503_08727</name>
</gene>
<dbReference type="PANTHER" id="PTHR10926">
    <property type="entry name" value="CELL CYCLE CONTROL PROTEIN 50"/>
    <property type="match status" value="1"/>
</dbReference>
<evidence type="ECO:0000256" key="5">
    <source>
        <dbReference type="ARBA" id="ARBA00023136"/>
    </source>
</evidence>
<feature type="compositionally biased region" description="Basic and acidic residues" evidence="7">
    <location>
        <begin position="1"/>
        <end position="12"/>
    </location>
</feature>
<feature type="transmembrane region" description="Helical" evidence="8">
    <location>
        <begin position="382"/>
        <end position="403"/>
    </location>
</feature>
<feature type="transmembrane region" description="Helical" evidence="8">
    <location>
        <begin position="70"/>
        <end position="91"/>
    </location>
</feature>
<keyword evidence="5 6" id="KW-0472">Membrane</keyword>
<dbReference type="InterPro" id="IPR005045">
    <property type="entry name" value="CDC50/LEM3_fam"/>
</dbReference>
<name>S3CA46_OPHP1</name>
<dbReference type="GO" id="GO:0005794">
    <property type="term" value="C:Golgi apparatus"/>
    <property type="evidence" value="ECO:0007669"/>
    <property type="project" value="TreeGrafter"/>
</dbReference>
<evidence type="ECO:0000256" key="1">
    <source>
        <dbReference type="ARBA" id="ARBA00004141"/>
    </source>
</evidence>
<dbReference type="Pfam" id="PF03381">
    <property type="entry name" value="CDC50"/>
    <property type="match status" value="1"/>
</dbReference>
<dbReference type="OrthoDB" id="340608at2759"/>
<dbReference type="OMA" id="TWNNDQP"/>
<dbReference type="Proteomes" id="UP000016923">
    <property type="component" value="Unassembled WGS sequence"/>
</dbReference>
<dbReference type="eggNOG" id="KOG2952">
    <property type="taxonomic scope" value="Eukaryota"/>
</dbReference>
<dbReference type="STRING" id="1262450.S3CA46"/>
<reference evidence="9 10" key="1">
    <citation type="journal article" date="2013" name="BMC Genomics">
        <title>The genome and transcriptome of the pine saprophyte Ophiostoma piceae, and a comparison with the bark beetle-associated pine pathogen Grosmannia clavigera.</title>
        <authorList>
            <person name="Haridas S."/>
            <person name="Wang Y."/>
            <person name="Lim L."/>
            <person name="Massoumi Alamouti S."/>
            <person name="Jackman S."/>
            <person name="Docking R."/>
            <person name="Robertson G."/>
            <person name="Birol I."/>
            <person name="Bohlmann J."/>
            <person name="Breuil C."/>
        </authorList>
    </citation>
    <scope>NUCLEOTIDE SEQUENCE [LARGE SCALE GENOMIC DNA]</scope>
    <source>
        <strain evidence="9 10">UAMH 11346</strain>
    </source>
</reference>
<proteinExistence type="inferred from homology"/>
<accession>S3CA46</accession>
<keyword evidence="10" id="KW-1185">Reference proteome</keyword>
<keyword evidence="3 8" id="KW-0812">Transmembrane</keyword>
<keyword evidence="4 8" id="KW-1133">Transmembrane helix</keyword>